<dbReference type="OrthoDB" id="432685at2759"/>
<proteinExistence type="inferred from homology"/>
<feature type="binding site" evidence="6">
    <location>
        <position position="133"/>
    </location>
    <ligand>
        <name>FAD</name>
        <dbReference type="ChEBI" id="CHEBI:57692"/>
    </ligand>
</feature>
<dbReference type="InterPro" id="IPR001834">
    <property type="entry name" value="CBR-like"/>
</dbReference>
<keyword evidence="3 6" id="KW-0285">Flavoprotein</keyword>
<dbReference type="InterPro" id="IPR039261">
    <property type="entry name" value="FNR_nucleotide-bd"/>
</dbReference>
<dbReference type="PANTHER" id="PTHR19370:SF189">
    <property type="entry name" value="CYTOCHROME C MITOCHONDRIAL IMPORT FACTOR CYC2"/>
    <property type="match status" value="1"/>
</dbReference>
<dbReference type="EMBL" id="ML143393">
    <property type="protein sequence ID" value="TBU32875.1"/>
    <property type="molecule type" value="Genomic_DNA"/>
</dbReference>
<feature type="binding site" evidence="6">
    <location>
        <position position="134"/>
    </location>
    <ligand>
        <name>FAD</name>
        <dbReference type="ChEBI" id="CHEBI:57692"/>
    </ligand>
</feature>
<dbReference type="GO" id="GO:0005739">
    <property type="term" value="C:mitochondrion"/>
    <property type="evidence" value="ECO:0007669"/>
    <property type="project" value="TreeGrafter"/>
</dbReference>
<dbReference type="InterPro" id="IPR008333">
    <property type="entry name" value="Cbr1-like_FAD-bd_dom"/>
</dbReference>
<evidence type="ECO:0000256" key="3">
    <source>
        <dbReference type="ARBA" id="ARBA00022630"/>
    </source>
</evidence>
<keyword evidence="5" id="KW-0560">Oxidoreductase</keyword>
<comment type="cofactor">
    <cofactor evidence="1 6">
        <name>FAD</name>
        <dbReference type="ChEBI" id="CHEBI:57692"/>
    </cofactor>
</comment>
<name>A0A4Q9MYN5_9APHY</name>
<feature type="binding site" evidence="6">
    <location>
        <position position="201"/>
    </location>
    <ligand>
        <name>FAD</name>
        <dbReference type="ChEBI" id="CHEBI:57692"/>
    </ligand>
</feature>
<dbReference type="GO" id="GO:0016491">
    <property type="term" value="F:oxidoreductase activity"/>
    <property type="evidence" value="ECO:0007669"/>
    <property type="project" value="UniProtKB-KW"/>
</dbReference>
<dbReference type="PROSITE" id="PS51384">
    <property type="entry name" value="FAD_FR"/>
    <property type="match status" value="1"/>
</dbReference>
<dbReference type="Proteomes" id="UP000292957">
    <property type="component" value="Unassembled WGS sequence"/>
</dbReference>
<dbReference type="Gene3D" id="3.40.50.80">
    <property type="entry name" value="Nucleotide-binding domain of ferredoxin-NADP reductase (FNR) module"/>
    <property type="match status" value="1"/>
</dbReference>
<feature type="domain" description="FAD-binding FR-type" evidence="7">
    <location>
        <begin position="78"/>
        <end position="184"/>
    </location>
</feature>
<evidence type="ECO:0000313" key="8">
    <source>
        <dbReference type="EMBL" id="TBU32875.1"/>
    </source>
</evidence>
<sequence>MLRAASHPTRYRPVLAPIHRYGFSRQLSTEKSPALTSKSRSTALLVGLGSGALVASYFLWPDPSRAAPTKRNALLSPSHFTPVTVTSTEPCPDPNTRLMTLTVPRNSIPSLNEAAFEPIWSVYIKDDDIQVERPFTPLKGIDSEGRMKFWVKKYEKGEVGRWLHSKKAGDTIEIRGPLKTWAWRPDEWDEVVMISGGTGITPFCQLIYKELLSQSPPNTRTRFTLLHSSRRPTELPPSEMLAPLVAYSQAHPDRLRLSLFVDTPDGPAHPAVPSSSLTVGRIGREAIERATYSGDGHRSWWRSLFSTSPKPKPQEAGDGRKVIFLVCGPDPMVAAIAGPFGRNFSQGDVGGVLGNLGYDKDSVWKL</sequence>
<evidence type="ECO:0000256" key="4">
    <source>
        <dbReference type="ARBA" id="ARBA00022827"/>
    </source>
</evidence>
<evidence type="ECO:0000256" key="1">
    <source>
        <dbReference type="ARBA" id="ARBA00001974"/>
    </source>
</evidence>
<comment type="similarity">
    <text evidence="2">Belongs to the flavoprotein pyridine nucleotide cytochrome reductase family.</text>
</comment>
<evidence type="ECO:0000256" key="5">
    <source>
        <dbReference type="ARBA" id="ARBA00023002"/>
    </source>
</evidence>
<dbReference type="CDD" id="cd06183">
    <property type="entry name" value="cyt_b5_reduct_like"/>
    <property type="match status" value="1"/>
</dbReference>
<dbReference type="InterPro" id="IPR017938">
    <property type="entry name" value="Riboflavin_synthase-like_b-brl"/>
</dbReference>
<protein>
    <submittedName>
        <fullName evidence="8">Ferredoxin reductase-like protein</fullName>
    </submittedName>
</protein>
<evidence type="ECO:0000259" key="7">
    <source>
        <dbReference type="PROSITE" id="PS51384"/>
    </source>
</evidence>
<feature type="binding site" evidence="6">
    <location>
        <position position="152"/>
    </location>
    <ligand>
        <name>FAD</name>
        <dbReference type="ChEBI" id="CHEBI:57692"/>
    </ligand>
</feature>
<dbReference type="Gene3D" id="2.40.30.10">
    <property type="entry name" value="Translation factors"/>
    <property type="match status" value="1"/>
</dbReference>
<dbReference type="Pfam" id="PF00970">
    <property type="entry name" value="FAD_binding_6"/>
    <property type="match status" value="1"/>
</dbReference>
<dbReference type="SUPFAM" id="SSF52343">
    <property type="entry name" value="Ferredoxin reductase-like, C-terminal NADP-linked domain"/>
    <property type="match status" value="1"/>
</dbReference>
<evidence type="ECO:0000256" key="2">
    <source>
        <dbReference type="ARBA" id="ARBA00006105"/>
    </source>
</evidence>
<gene>
    <name evidence="8" type="ORF">BD311DRAFT_686213</name>
</gene>
<dbReference type="PRINTS" id="PR00406">
    <property type="entry name" value="CYTB5RDTASE"/>
</dbReference>
<evidence type="ECO:0000256" key="6">
    <source>
        <dbReference type="PIRSR" id="PIRSR601834-1"/>
    </source>
</evidence>
<keyword evidence="4 6" id="KW-0274">FAD</keyword>
<dbReference type="InterPro" id="IPR017927">
    <property type="entry name" value="FAD-bd_FR_type"/>
</dbReference>
<feature type="binding site" evidence="6">
    <location>
        <position position="159"/>
    </location>
    <ligand>
        <name>FAD</name>
        <dbReference type="ChEBI" id="CHEBI:57692"/>
    </ligand>
</feature>
<reference evidence="8" key="1">
    <citation type="submission" date="2019-01" db="EMBL/GenBank/DDBJ databases">
        <title>Draft genome sequences of three monokaryotic isolates of the white-rot basidiomycete fungus Dichomitus squalens.</title>
        <authorList>
            <consortium name="DOE Joint Genome Institute"/>
            <person name="Lopez S.C."/>
            <person name="Andreopoulos B."/>
            <person name="Pangilinan J."/>
            <person name="Lipzen A."/>
            <person name="Riley R."/>
            <person name="Ahrendt S."/>
            <person name="Ng V."/>
            <person name="Barry K."/>
            <person name="Daum C."/>
            <person name="Grigoriev I.V."/>
            <person name="Hilden K.S."/>
            <person name="Makela M.R."/>
            <person name="de Vries R.P."/>
        </authorList>
    </citation>
    <scope>NUCLEOTIDE SEQUENCE [LARGE SCALE GENOMIC DNA]</scope>
    <source>
        <strain evidence="8">OM18370.1</strain>
    </source>
</reference>
<dbReference type="SUPFAM" id="SSF63380">
    <property type="entry name" value="Riboflavin synthase domain-like"/>
    <property type="match status" value="1"/>
</dbReference>
<organism evidence="8">
    <name type="scientific">Dichomitus squalens</name>
    <dbReference type="NCBI Taxonomy" id="114155"/>
    <lineage>
        <taxon>Eukaryota</taxon>
        <taxon>Fungi</taxon>
        <taxon>Dikarya</taxon>
        <taxon>Basidiomycota</taxon>
        <taxon>Agaricomycotina</taxon>
        <taxon>Agaricomycetes</taxon>
        <taxon>Polyporales</taxon>
        <taxon>Polyporaceae</taxon>
        <taxon>Dichomitus</taxon>
    </lineage>
</organism>
<dbReference type="PANTHER" id="PTHR19370">
    <property type="entry name" value="NADH-CYTOCHROME B5 REDUCTASE"/>
    <property type="match status" value="1"/>
</dbReference>
<accession>A0A4Q9MYN5</accession>
<dbReference type="AlphaFoldDB" id="A0A4Q9MYN5"/>